<dbReference type="GO" id="GO:0004792">
    <property type="term" value="F:thiosulfate-cyanide sulfurtransferase activity"/>
    <property type="evidence" value="ECO:0007669"/>
    <property type="project" value="InterPro"/>
</dbReference>
<dbReference type="InParanoid" id="C8X7H8"/>
<dbReference type="KEGG" id="nml:Namu_2577"/>
<reference evidence="3" key="1">
    <citation type="submission" date="2009-09" db="EMBL/GenBank/DDBJ databases">
        <title>The complete genome of Nakamurella multipartita DSM 44233.</title>
        <authorList>
            <consortium name="US DOE Joint Genome Institute (JGI-PGF)"/>
            <person name="Lucas S."/>
            <person name="Copeland A."/>
            <person name="Lapidus A."/>
            <person name="Glavina del Rio T."/>
            <person name="Dalin E."/>
            <person name="Tice H."/>
            <person name="Bruce D."/>
            <person name="Goodwin L."/>
            <person name="Pitluck S."/>
            <person name="Kyrpides N."/>
            <person name="Mavromatis K."/>
            <person name="Ivanova N."/>
            <person name="Ovchinnikova G."/>
            <person name="Sims D."/>
            <person name="Meincke L."/>
            <person name="Brettin T."/>
            <person name="Detter J.C."/>
            <person name="Han C."/>
            <person name="Larimer F."/>
            <person name="Land M."/>
            <person name="Hauser L."/>
            <person name="Markowitz V."/>
            <person name="Cheng J.-F."/>
            <person name="Hugenholtz P."/>
            <person name="Woyke T."/>
            <person name="Wu D."/>
            <person name="Klenk H.-P."/>
            <person name="Eisen J.A."/>
        </authorList>
    </citation>
    <scope>NUCLEOTIDE SEQUENCE [LARGE SCALE GENOMIC DNA]</scope>
    <source>
        <strain evidence="3">ATCC 700099 / DSM 44233 / CIP 104796 / JCM 9543 / NBRC 105858 / Y-104</strain>
    </source>
</reference>
<dbReference type="GO" id="GO:0016787">
    <property type="term" value="F:hydrolase activity"/>
    <property type="evidence" value="ECO:0007669"/>
    <property type="project" value="InterPro"/>
</dbReference>
<reference evidence="2 3" key="2">
    <citation type="journal article" date="2010" name="Stand. Genomic Sci.">
        <title>Complete genome sequence of Nakamurella multipartita type strain (Y-104).</title>
        <authorList>
            <person name="Tice H."/>
            <person name="Mayilraj S."/>
            <person name="Sims D."/>
            <person name="Lapidus A."/>
            <person name="Nolan M."/>
            <person name="Lucas S."/>
            <person name="Glavina Del Rio T."/>
            <person name="Copeland A."/>
            <person name="Cheng J.F."/>
            <person name="Meincke L."/>
            <person name="Bruce D."/>
            <person name="Goodwin L."/>
            <person name="Pitluck S."/>
            <person name="Ivanova N."/>
            <person name="Mavromatis K."/>
            <person name="Ovchinnikova G."/>
            <person name="Pati A."/>
            <person name="Chen A."/>
            <person name="Palaniappan K."/>
            <person name="Land M."/>
            <person name="Hauser L."/>
            <person name="Chang Y.J."/>
            <person name="Jeffries C.D."/>
            <person name="Detter J.C."/>
            <person name="Brettin T."/>
            <person name="Rohde M."/>
            <person name="Goker M."/>
            <person name="Bristow J."/>
            <person name="Eisen J.A."/>
            <person name="Markowitz V."/>
            <person name="Hugenholtz P."/>
            <person name="Kyrpides N.C."/>
            <person name="Klenk H.P."/>
            <person name="Chen F."/>
        </authorList>
    </citation>
    <scope>NUCLEOTIDE SEQUENCE [LARGE SCALE GENOMIC DNA]</scope>
    <source>
        <strain evidence="3">ATCC 700099 / DSM 44233 / CIP 104796 / JCM 9543 / NBRC 105858 / Y-104</strain>
    </source>
</reference>
<dbReference type="PROSITE" id="PS50206">
    <property type="entry name" value="RHODANESE_3"/>
    <property type="match status" value="1"/>
</dbReference>
<dbReference type="PROSITE" id="PS01070">
    <property type="entry name" value="NUCLEASE_NON_SPEC"/>
    <property type="match status" value="1"/>
</dbReference>
<evidence type="ECO:0000313" key="2">
    <source>
        <dbReference type="EMBL" id="ACV78931.1"/>
    </source>
</evidence>
<dbReference type="InterPro" id="IPR001763">
    <property type="entry name" value="Rhodanese-like_dom"/>
</dbReference>
<protein>
    <submittedName>
        <fullName evidence="2">Rhodanese domain protein</fullName>
    </submittedName>
</protein>
<proteinExistence type="predicted"/>
<evidence type="ECO:0000259" key="1">
    <source>
        <dbReference type="PROSITE" id="PS50206"/>
    </source>
</evidence>
<keyword evidence="3" id="KW-1185">Reference proteome</keyword>
<dbReference type="InterPro" id="IPR036873">
    <property type="entry name" value="Rhodanese-like_dom_sf"/>
</dbReference>
<dbReference type="GO" id="GO:0046872">
    <property type="term" value="F:metal ion binding"/>
    <property type="evidence" value="ECO:0007669"/>
    <property type="project" value="InterPro"/>
</dbReference>
<dbReference type="SUPFAM" id="SSF52821">
    <property type="entry name" value="Rhodanese/Cell cycle control phosphatase"/>
    <property type="match status" value="1"/>
</dbReference>
<dbReference type="HOGENOM" id="CLU_089574_13_0_11"/>
<dbReference type="Gene3D" id="3.40.250.10">
    <property type="entry name" value="Rhodanese-like domain"/>
    <property type="match status" value="1"/>
</dbReference>
<dbReference type="PANTHER" id="PTHR43031:SF1">
    <property type="entry name" value="PYRIDINE NUCLEOTIDE-DISULPHIDE OXIDOREDUCTASE"/>
    <property type="match status" value="1"/>
</dbReference>
<dbReference type="eggNOG" id="COG0607">
    <property type="taxonomic scope" value="Bacteria"/>
</dbReference>
<sequence length="113" mass="11947">MLEMREVSMTEVEKARTAGAVVIDVGDVEEYDRGHIPGAASLPLGDLSRDLSVASCQIRRDAPVFVVCAAGNRSLIAAGMLMHAGYDAFSVRGGTRAWVKAGNAVVGGDHVRY</sequence>
<dbReference type="PANTHER" id="PTHR43031">
    <property type="entry name" value="FAD-DEPENDENT OXIDOREDUCTASE"/>
    <property type="match status" value="1"/>
</dbReference>
<dbReference type="Proteomes" id="UP000002218">
    <property type="component" value="Chromosome"/>
</dbReference>
<dbReference type="EMBL" id="CP001737">
    <property type="protein sequence ID" value="ACV78931.1"/>
    <property type="molecule type" value="Genomic_DNA"/>
</dbReference>
<dbReference type="PROSITE" id="PS00380">
    <property type="entry name" value="RHODANESE_1"/>
    <property type="match status" value="1"/>
</dbReference>
<dbReference type="InterPro" id="IPR050229">
    <property type="entry name" value="GlpE_sulfurtransferase"/>
</dbReference>
<dbReference type="InterPro" id="IPR001307">
    <property type="entry name" value="Thiosulphate_STrfase_CS"/>
</dbReference>
<dbReference type="AlphaFoldDB" id="C8X7H8"/>
<organism evidence="2 3">
    <name type="scientific">Nakamurella multipartita (strain ATCC 700099 / DSM 44233 / CIP 104796 / JCM 9543 / NBRC 105858 / Y-104)</name>
    <name type="common">Microsphaera multipartita</name>
    <dbReference type="NCBI Taxonomy" id="479431"/>
    <lineage>
        <taxon>Bacteria</taxon>
        <taxon>Bacillati</taxon>
        <taxon>Actinomycetota</taxon>
        <taxon>Actinomycetes</taxon>
        <taxon>Nakamurellales</taxon>
        <taxon>Nakamurellaceae</taxon>
        <taxon>Nakamurella</taxon>
    </lineage>
</organism>
<dbReference type="InterPro" id="IPR018524">
    <property type="entry name" value="DNA/RNA_endonuclease_AS"/>
</dbReference>
<accession>C8X7H8</accession>
<dbReference type="SMART" id="SM00450">
    <property type="entry name" value="RHOD"/>
    <property type="match status" value="1"/>
</dbReference>
<dbReference type="Pfam" id="PF00581">
    <property type="entry name" value="Rhodanese"/>
    <property type="match status" value="1"/>
</dbReference>
<dbReference type="STRING" id="479431.Namu_2577"/>
<dbReference type="CDD" id="cd00158">
    <property type="entry name" value="RHOD"/>
    <property type="match status" value="1"/>
</dbReference>
<feature type="domain" description="Rhodanese" evidence="1">
    <location>
        <begin position="16"/>
        <end position="107"/>
    </location>
</feature>
<gene>
    <name evidence="2" type="ordered locus">Namu_2577</name>
</gene>
<dbReference type="GO" id="GO:0003676">
    <property type="term" value="F:nucleic acid binding"/>
    <property type="evidence" value="ECO:0007669"/>
    <property type="project" value="InterPro"/>
</dbReference>
<evidence type="ECO:0000313" key="3">
    <source>
        <dbReference type="Proteomes" id="UP000002218"/>
    </source>
</evidence>
<name>C8X7H8_NAKMY</name>